<sequence>DDSPTLPRCRRSEPSRRAGRGAAGRAHPARLDADRCGGRGIAARRHDLRRRGEHLALPRSGGWHGAALQDRRRRAGAHLPGRGLCGAQGRVAVLDPHAGDDRHRARGLRPLRGRAAGRSRLQPPGRAGAVPVPERPGYPLPHPRHAAALDDGAEVLLGVPAAHQRPRHRSLRAGAGGHAGRGGV</sequence>
<gene>
    <name evidence="2" type="ORF">AVDCRST_MAG15-2422</name>
</gene>
<proteinExistence type="predicted"/>
<protein>
    <submittedName>
        <fullName evidence="2">Uncharacterized protein</fullName>
    </submittedName>
</protein>
<dbReference type="AlphaFoldDB" id="A0A6J4PL05"/>
<accession>A0A6J4PL05</accession>
<evidence type="ECO:0000313" key="2">
    <source>
        <dbReference type="EMBL" id="CAA9419003.1"/>
    </source>
</evidence>
<feature type="non-terminal residue" evidence="2">
    <location>
        <position position="1"/>
    </location>
</feature>
<name>A0A6J4PL05_9RHOB</name>
<feature type="non-terminal residue" evidence="2">
    <location>
        <position position="184"/>
    </location>
</feature>
<reference evidence="2" key="1">
    <citation type="submission" date="2020-02" db="EMBL/GenBank/DDBJ databases">
        <authorList>
            <person name="Meier V. D."/>
        </authorList>
    </citation>
    <scope>NUCLEOTIDE SEQUENCE</scope>
    <source>
        <strain evidence="2">AVDCRST_MAG15</strain>
    </source>
</reference>
<feature type="compositionally biased region" description="Gly residues" evidence="1">
    <location>
        <begin position="174"/>
        <end position="184"/>
    </location>
</feature>
<organism evidence="2">
    <name type="scientific">uncultured Rubellimicrobium sp</name>
    <dbReference type="NCBI Taxonomy" id="543078"/>
    <lineage>
        <taxon>Bacteria</taxon>
        <taxon>Pseudomonadati</taxon>
        <taxon>Pseudomonadota</taxon>
        <taxon>Alphaproteobacteria</taxon>
        <taxon>Rhodobacterales</taxon>
        <taxon>Roseobacteraceae</taxon>
        <taxon>Rubellimicrobium</taxon>
        <taxon>environmental samples</taxon>
    </lineage>
</organism>
<evidence type="ECO:0000256" key="1">
    <source>
        <dbReference type="SAM" id="MobiDB-lite"/>
    </source>
</evidence>
<feature type="region of interest" description="Disordered" evidence="1">
    <location>
        <begin position="160"/>
        <end position="184"/>
    </location>
</feature>
<dbReference type="EMBL" id="CADCUU010000300">
    <property type="protein sequence ID" value="CAA9419003.1"/>
    <property type="molecule type" value="Genomic_DNA"/>
</dbReference>
<feature type="region of interest" description="Disordered" evidence="1">
    <location>
        <begin position="1"/>
        <end position="38"/>
    </location>
</feature>